<dbReference type="GO" id="GO:0016829">
    <property type="term" value="F:lyase activity"/>
    <property type="evidence" value="ECO:0007669"/>
    <property type="project" value="InterPro"/>
</dbReference>
<dbReference type="Pfam" id="PF06314">
    <property type="entry name" value="ADC"/>
    <property type="match status" value="1"/>
</dbReference>
<keyword evidence="2" id="KW-1185">Reference proteome</keyword>
<proteinExistence type="predicted"/>
<dbReference type="GeneID" id="43589472"/>
<evidence type="ECO:0000313" key="2">
    <source>
        <dbReference type="Proteomes" id="UP000322225"/>
    </source>
</evidence>
<dbReference type="Gene3D" id="2.40.400.10">
    <property type="entry name" value="Acetoacetate decarboxylase-like"/>
    <property type="match status" value="1"/>
</dbReference>
<reference evidence="1" key="1">
    <citation type="submission" date="2017-08" db="EMBL/GenBank/DDBJ databases">
        <authorList>
            <person name="Cuomo C."/>
            <person name="Billmyre B."/>
            <person name="Heitman J."/>
        </authorList>
    </citation>
    <scope>NUCLEOTIDE SEQUENCE</scope>
    <source>
        <strain evidence="1">CBS 12478</strain>
    </source>
</reference>
<organism evidence="1 2">
    <name type="scientific">Kwoniella shandongensis</name>
    <dbReference type="NCBI Taxonomy" id="1734106"/>
    <lineage>
        <taxon>Eukaryota</taxon>
        <taxon>Fungi</taxon>
        <taxon>Dikarya</taxon>
        <taxon>Basidiomycota</taxon>
        <taxon>Agaricomycotina</taxon>
        <taxon>Tremellomycetes</taxon>
        <taxon>Tremellales</taxon>
        <taxon>Cryptococcaceae</taxon>
        <taxon>Kwoniella</taxon>
    </lineage>
</organism>
<dbReference type="InterPro" id="IPR023375">
    <property type="entry name" value="ADC_dom_sf"/>
</dbReference>
<dbReference type="RefSeq" id="XP_031860290.1">
    <property type="nucleotide sequence ID" value="XM_032005329.1"/>
</dbReference>
<sequence length="292" mass="32705">MFENTKQFHRVPVGFGPAPSPRQDPNGNPFTTWQSDSYMQLTGVVYDVGRSELQAILPEGYEIDPEVEQPTVLFEVMNLRKLPWLAGRGYNTWGIYANDVICRRVSPVVKASYMLVLFESFTDPITTGREELGFCKLWAEIPDPKIDNGNLVHTASWFGTEFLRLEIPDLAFKPVQEAPGFTVRPYTMPSVQGTLHHRYVPAVGKPGQHDASYATYMPGMGANKPNIDKFATTNAPLSQTKLTVVSHPFEALPTLWNVVDGLAALKLGKVREVYHQIQRSASDCSSNKRIEF</sequence>
<dbReference type="EMBL" id="CP144057">
    <property type="protein sequence ID" value="WWD19955.1"/>
    <property type="molecule type" value="Genomic_DNA"/>
</dbReference>
<gene>
    <name evidence="1" type="ORF">CI109_104428</name>
</gene>
<accession>A0A5M6C002</accession>
<reference evidence="1" key="2">
    <citation type="submission" date="2024-01" db="EMBL/GenBank/DDBJ databases">
        <title>Comparative genomics of Cryptococcus and Kwoniella reveals pathogenesis evolution and contrasting modes of karyotype evolution via chromosome fusion or intercentromeric recombination.</title>
        <authorList>
            <person name="Coelho M.A."/>
            <person name="David-Palma M."/>
            <person name="Shea T."/>
            <person name="Bowers K."/>
            <person name="McGinley-Smith S."/>
            <person name="Mohammad A.W."/>
            <person name="Gnirke A."/>
            <person name="Yurkov A.M."/>
            <person name="Nowrousian M."/>
            <person name="Sun S."/>
            <person name="Cuomo C.A."/>
            <person name="Heitman J."/>
        </authorList>
    </citation>
    <scope>NUCLEOTIDE SEQUENCE</scope>
    <source>
        <strain evidence="1">CBS 12478</strain>
    </source>
</reference>
<dbReference type="OrthoDB" id="1047367at2759"/>
<dbReference type="KEGG" id="ksn:43589472"/>
<protein>
    <submittedName>
        <fullName evidence="1">Uncharacterized protein</fullName>
    </submittedName>
</protein>
<dbReference type="SUPFAM" id="SSF160104">
    <property type="entry name" value="Acetoacetate decarboxylase-like"/>
    <property type="match status" value="1"/>
</dbReference>
<dbReference type="Proteomes" id="UP000322225">
    <property type="component" value="Chromosome 7"/>
</dbReference>
<evidence type="ECO:0000313" key="1">
    <source>
        <dbReference type="EMBL" id="WWD19955.1"/>
    </source>
</evidence>
<dbReference type="InterPro" id="IPR010451">
    <property type="entry name" value="Acetoacetate_decarboxylase"/>
</dbReference>
<name>A0A5M6C002_9TREE</name>
<dbReference type="AlphaFoldDB" id="A0A5M6C002"/>